<reference evidence="1" key="1">
    <citation type="journal article" date="2016" name="Antimicrob. Agents Chemother.">
        <title>Genomic characterization of Enterobacter cloacae isolates from China that co-produce KPC-3 and NDM-1 carbapenemases.</title>
        <authorList>
            <person name="Du H."/>
            <person name="Chen L."/>
            <person name="Chavda K.D."/>
            <person name="Pandey R."/>
            <person name="Zhang H."/>
            <person name="Xie X."/>
            <person name="Tang Y.W."/>
            <person name="Kreiswirth B.N."/>
        </authorList>
    </citation>
    <scope>NUCLEOTIDE SEQUENCE</scope>
    <source>
        <strain evidence="1">SZECL1</strain>
        <plasmid evidence="1">pKPC3_SZ</plasmid>
    </source>
</reference>
<organism evidence="1">
    <name type="scientific">Enterobacter cloacae</name>
    <dbReference type="NCBI Taxonomy" id="550"/>
    <lineage>
        <taxon>Bacteria</taxon>
        <taxon>Pseudomonadati</taxon>
        <taxon>Pseudomonadota</taxon>
        <taxon>Gammaproteobacteria</taxon>
        <taxon>Enterobacterales</taxon>
        <taxon>Enterobacteriaceae</taxon>
        <taxon>Enterobacter</taxon>
        <taxon>Enterobacter cloacae complex</taxon>
    </lineage>
</organism>
<keyword evidence="1" id="KW-0614">Plasmid</keyword>
<dbReference type="EMBL" id="KU302800">
    <property type="protein sequence ID" value="AMP35216.1"/>
    <property type="molecule type" value="Genomic_DNA"/>
</dbReference>
<evidence type="ECO:0000313" key="1">
    <source>
        <dbReference type="EMBL" id="AMP35216.1"/>
    </source>
</evidence>
<accession>A0A142BQ58</accession>
<name>A0A142BQ58_ENTCL</name>
<geneLocation type="plasmid" evidence="1">
    <name>pKPC3_SZ</name>
</geneLocation>
<protein>
    <submittedName>
        <fullName evidence="1">Uncharacterized protein</fullName>
    </submittedName>
</protein>
<proteinExistence type="predicted"/>
<dbReference type="AlphaFoldDB" id="A0A142BQ58"/>
<sequence>MKKSKGDAQYYLEKEGDIYHLVKRVKTFSKKLTQGKTKATTKTVSDFSFTKNNFEDIDFNANGLREKDKSIIVQMVEEIEGLHAD</sequence>
<dbReference type="RefSeq" id="WP_058998978.1">
    <property type="nucleotide sequence ID" value="NZ_KU302800.1"/>
</dbReference>